<reference evidence="9 10" key="1">
    <citation type="journal article" date="2018" name="Nat. Ecol. Evol.">
        <title>Genomic signatures of mitonuclear coevolution across populations of Tigriopus californicus.</title>
        <authorList>
            <person name="Barreto F.S."/>
            <person name="Watson E.T."/>
            <person name="Lima T.G."/>
            <person name="Willett C.S."/>
            <person name="Edmands S."/>
            <person name="Li W."/>
            <person name="Burton R.S."/>
        </authorList>
    </citation>
    <scope>NUCLEOTIDE SEQUENCE [LARGE SCALE GENOMIC DNA]</scope>
    <source>
        <strain evidence="9 10">San Diego</strain>
    </source>
</reference>
<evidence type="ECO:0000256" key="6">
    <source>
        <dbReference type="ARBA" id="ARBA00023128"/>
    </source>
</evidence>
<dbReference type="GO" id="GO:0005758">
    <property type="term" value="C:mitochondrial intermembrane space"/>
    <property type="evidence" value="ECO:0007669"/>
    <property type="project" value="UniProtKB-SubCell"/>
</dbReference>
<dbReference type="OrthoDB" id="5859791at2759"/>
<dbReference type="GO" id="GO:0051560">
    <property type="term" value="P:mitochondrial calcium ion homeostasis"/>
    <property type="evidence" value="ECO:0007669"/>
    <property type="project" value="TreeGrafter"/>
</dbReference>
<dbReference type="GO" id="GO:0036444">
    <property type="term" value="P:calcium import into the mitochondrion"/>
    <property type="evidence" value="ECO:0007669"/>
    <property type="project" value="TreeGrafter"/>
</dbReference>
<dbReference type="SMART" id="SM00054">
    <property type="entry name" value="EFh"/>
    <property type="match status" value="2"/>
</dbReference>
<dbReference type="GO" id="GO:1990246">
    <property type="term" value="C:uniplex complex"/>
    <property type="evidence" value="ECO:0007669"/>
    <property type="project" value="TreeGrafter"/>
</dbReference>
<dbReference type="InterPro" id="IPR002048">
    <property type="entry name" value="EF_hand_dom"/>
</dbReference>
<keyword evidence="3" id="KW-0677">Repeat</keyword>
<feature type="domain" description="EF-hand" evidence="8">
    <location>
        <begin position="397"/>
        <end position="432"/>
    </location>
</feature>
<keyword evidence="5" id="KW-0809">Transit peptide</keyword>
<dbReference type="SUPFAM" id="SSF47473">
    <property type="entry name" value="EF-hand"/>
    <property type="match status" value="2"/>
</dbReference>
<gene>
    <name evidence="9" type="ORF">TCAL_11200</name>
</gene>
<dbReference type="OMA" id="DEPAYPM"/>
<evidence type="ECO:0000256" key="5">
    <source>
        <dbReference type="ARBA" id="ARBA00022946"/>
    </source>
</evidence>
<evidence type="ECO:0000256" key="3">
    <source>
        <dbReference type="ARBA" id="ARBA00022737"/>
    </source>
</evidence>
<dbReference type="InterPro" id="IPR011992">
    <property type="entry name" value="EF-hand-dom_pair"/>
</dbReference>
<keyword evidence="4" id="KW-0999">Mitochondrion inner membrane</keyword>
<evidence type="ECO:0000256" key="4">
    <source>
        <dbReference type="ARBA" id="ARBA00022792"/>
    </source>
</evidence>
<dbReference type="Gene3D" id="1.10.238.10">
    <property type="entry name" value="EF-hand"/>
    <property type="match status" value="2"/>
</dbReference>
<dbReference type="STRING" id="6832.A0A553PQ65"/>
<comment type="subcellular location">
    <subcellularLocation>
        <location evidence="1">Mitochondrion inner membrane</location>
    </subcellularLocation>
    <subcellularLocation>
        <location evidence="2">Mitochondrion intermembrane space</location>
    </subcellularLocation>
</comment>
<dbReference type="PANTHER" id="PTHR12294">
    <property type="entry name" value="EF HAND DOMAIN FAMILY A1,A2-RELATED"/>
    <property type="match status" value="1"/>
</dbReference>
<dbReference type="PANTHER" id="PTHR12294:SF13">
    <property type="entry name" value="MITOCHONDRIAL CALCIUM UPTAKE 3, ISOFORM D"/>
    <property type="match status" value="1"/>
</dbReference>
<dbReference type="GO" id="GO:0005509">
    <property type="term" value="F:calcium ion binding"/>
    <property type="evidence" value="ECO:0007669"/>
    <property type="project" value="InterPro"/>
</dbReference>
<dbReference type="EMBL" id="VCGU01000002">
    <property type="protein sequence ID" value="TRY79810.1"/>
    <property type="molecule type" value="Genomic_DNA"/>
</dbReference>
<evidence type="ECO:0000256" key="1">
    <source>
        <dbReference type="ARBA" id="ARBA00004273"/>
    </source>
</evidence>
<organism evidence="9 10">
    <name type="scientific">Tigriopus californicus</name>
    <name type="common">Marine copepod</name>
    <dbReference type="NCBI Taxonomy" id="6832"/>
    <lineage>
        <taxon>Eukaryota</taxon>
        <taxon>Metazoa</taxon>
        <taxon>Ecdysozoa</taxon>
        <taxon>Arthropoda</taxon>
        <taxon>Crustacea</taxon>
        <taxon>Multicrustacea</taxon>
        <taxon>Hexanauplia</taxon>
        <taxon>Copepoda</taxon>
        <taxon>Harpacticoida</taxon>
        <taxon>Harpacticidae</taxon>
        <taxon>Tigriopus</taxon>
    </lineage>
</organism>
<protein>
    <recommendedName>
        <fullName evidence="8">EF-hand domain-containing protein</fullName>
    </recommendedName>
</protein>
<evidence type="ECO:0000259" key="8">
    <source>
        <dbReference type="PROSITE" id="PS50222"/>
    </source>
</evidence>
<keyword evidence="7" id="KW-0472">Membrane</keyword>
<name>A0A553PQ65_TIGCA</name>
<comment type="caution">
    <text evidence="9">The sequence shown here is derived from an EMBL/GenBank/DDBJ whole genome shotgun (WGS) entry which is preliminary data.</text>
</comment>
<dbReference type="Proteomes" id="UP000318571">
    <property type="component" value="Chromosome 6"/>
</dbReference>
<dbReference type="Pfam" id="PF13499">
    <property type="entry name" value="EF-hand_7"/>
    <property type="match status" value="1"/>
</dbReference>
<keyword evidence="6" id="KW-0496">Mitochondrion</keyword>
<sequence length="460" mass="52898">MIPNPARQFFVKTILKVQRFQSQSSRSGVSLAKEAKSFIQQPEGKVVLFALTTGLAGTSLLYFLSNNTDAKSLVHKATGHLSSDPKAKRKLTAREKRFMKFASVEYNGQIYMTPQDFLESVVEGEPRPRFKRKTLTDKDVAEVINKVPKLSKNNEQFFRTLGNRGIISFSEYLFLLTILIKPQSGFKIAFAMLDQDGNEMIDKNEFALLETVLSSAAKERKQVELDLRPEGEENGGQALKEAETQAQAVFDDDDHGLQRAHSVDTTLLIYFFGKRGNDQLKFEDFHRFMDNLQTEVLQMEYQEFSKGAKTITELDFARILLRYTFLNTEEYENILDRLVDRLENEVGITFEEFKDFCLFLNNLDDFQIAMRMYTLADKAISEDEFSRAVTICTGRKLSEHLVHTVFQIFDNDGDELLTYQEFIAMMKDRVNRGLKTFSRQEGWTGFKRCVKQEVRQGSST</sequence>
<accession>A0A553PQ65</accession>
<dbReference type="InterPro" id="IPR039800">
    <property type="entry name" value="MICU1/2/3"/>
</dbReference>
<evidence type="ECO:0000313" key="9">
    <source>
        <dbReference type="EMBL" id="TRY79810.1"/>
    </source>
</evidence>
<dbReference type="PROSITE" id="PS50222">
    <property type="entry name" value="EF_HAND_2"/>
    <property type="match status" value="1"/>
</dbReference>
<evidence type="ECO:0000256" key="7">
    <source>
        <dbReference type="ARBA" id="ARBA00023136"/>
    </source>
</evidence>
<keyword evidence="10" id="KW-1185">Reference proteome</keyword>
<evidence type="ECO:0000256" key="2">
    <source>
        <dbReference type="ARBA" id="ARBA00004569"/>
    </source>
</evidence>
<dbReference type="AlphaFoldDB" id="A0A553PQ65"/>
<proteinExistence type="predicted"/>
<evidence type="ECO:0000313" key="10">
    <source>
        <dbReference type="Proteomes" id="UP000318571"/>
    </source>
</evidence>